<dbReference type="EnsemblMetazoa" id="GAUT006616-RA">
    <property type="protein sequence ID" value="GAUT006616-PA"/>
    <property type="gene ID" value="GAUT006616"/>
</dbReference>
<reference evidence="1" key="1">
    <citation type="submission" date="2020-05" db="UniProtKB">
        <authorList>
            <consortium name="EnsemblMetazoa"/>
        </authorList>
    </citation>
    <scope>IDENTIFICATION</scope>
    <source>
        <strain evidence="1">TTRI</strain>
    </source>
</reference>
<evidence type="ECO:0000313" key="1">
    <source>
        <dbReference type="EnsemblMetazoa" id="GAUT006616-PA"/>
    </source>
</evidence>
<organism evidence="1 2">
    <name type="scientific">Glossina austeni</name>
    <name type="common">Savannah tsetse fly</name>
    <dbReference type="NCBI Taxonomy" id="7395"/>
    <lineage>
        <taxon>Eukaryota</taxon>
        <taxon>Metazoa</taxon>
        <taxon>Ecdysozoa</taxon>
        <taxon>Arthropoda</taxon>
        <taxon>Hexapoda</taxon>
        <taxon>Insecta</taxon>
        <taxon>Pterygota</taxon>
        <taxon>Neoptera</taxon>
        <taxon>Endopterygota</taxon>
        <taxon>Diptera</taxon>
        <taxon>Brachycera</taxon>
        <taxon>Muscomorpha</taxon>
        <taxon>Hippoboscoidea</taxon>
        <taxon>Glossinidae</taxon>
        <taxon>Glossina</taxon>
    </lineage>
</organism>
<evidence type="ECO:0000313" key="2">
    <source>
        <dbReference type="Proteomes" id="UP000078200"/>
    </source>
</evidence>
<dbReference type="Proteomes" id="UP000078200">
    <property type="component" value="Unassembled WGS sequence"/>
</dbReference>
<proteinExistence type="predicted"/>
<keyword evidence="2" id="KW-1185">Reference proteome</keyword>
<name>A0A1A9UJ95_GLOAU</name>
<accession>A0A1A9UJ95</accession>
<protein>
    <submittedName>
        <fullName evidence="1">Uncharacterized protein</fullName>
    </submittedName>
</protein>
<dbReference type="AlphaFoldDB" id="A0A1A9UJ95"/>
<sequence length="79" mass="9620">MNHHHHHHYHHDHYDHHTRHRRRLCVIIVINIDNSTKLQSFIVSPNHEKCNFNEVYGKNRPFTDMDKTNENLSIYVLVN</sequence>
<dbReference type="VEuPathDB" id="VectorBase:GAUT006616"/>